<evidence type="ECO:0000313" key="1">
    <source>
        <dbReference type="Proteomes" id="UP000095287"/>
    </source>
</evidence>
<keyword evidence="1" id="KW-1185">Reference proteome</keyword>
<organism evidence="1 2">
    <name type="scientific">Steinernema glaseri</name>
    <dbReference type="NCBI Taxonomy" id="37863"/>
    <lineage>
        <taxon>Eukaryota</taxon>
        <taxon>Metazoa</taxon>
        <taxon>Ecdysozoa</taxon>
        <taxon>Nematoda</taxon>
        <taxon>Chromadorea</taxon>
        <taxon>Rhabditida</taxon>
        <taxon>Tylenchina</taxon>
        <taxon>Panagrolaimomorpha</taxon>
        <taxon>Strongyloidoidea</taxon>
        <taxon>Steinernematidae</taxon>
        <taxon>Steinernema</taxon>
    </lineage>
</organism>
<reference evidence="2" key="1">
    <citation type="submission" date="2016-11" db="UniProtKB">
        <authorList>
            <consortium name="WormBaseParasite"/>
        </authorList>
    </citation>
    <scope>IDENTIFICATION</scope>
</reference>
<dbReference type="Proteomes" id="UP000095287">
    <property type="component" value="Unplaced"/>
</dbReference>
<proteinExistence type="predicted"/>
<protein>
    <submittedName>
        <fullName evidence="2">Neur_chan_LBD domain-containing protein</fullName>
    </submittedName>
</protein>
<name>A0A1I7ZRE4_9BILA</name>
<dbReference type="WBParaSite" id="L893_g29171.t1">
    <property type="protein sequence ID" value="L893_g29171.t1"/>
    <property type="gene ID" value="L893_g29171"/>
</dbReference>
<evidence type="ECO:0000313" key="2">
    <source>
        <dbReference type="WBParaSite" id="L893_g29171.t1"/>
    </source>
</evidence>
<dbReference type="AlphaFoldDB" id="A0A1I7ZRE4"/>
<accession>A0A1I7ZRE4</accession>
<sequence length="58" mass="6795">MDCDHIRFPRLSYSIRTYALWKLLYTASWASEIGYPNIPVESDKNLAFICNIWILLAT</sequence>